<evidence type="ECO:0000313" key="1">
    <source>
        <dbReference type="EMBL" id="KYB25620.1"/>
    </source>
</evidence>
<name>A0A139WCG9_TRICA</name>
<evidence type="ECO:0008006" key="3">
    <source>
        <dbReference type="Google" id="ProtNLM"/>
    </source>
</evidence>
<dbReference type="InParanoid" id="A0A139WCG9"/>
<gene>
    <name evidence="1" type="primary">AUGUSTUS-3.0.2_34285</name>
    <name evidence="1" type="ORF">TcasGA2_TC034285</name>
</gene>
<keyword evidence="2" id="KW-1185">Reference proteome</keyword>
<dbReference type="Gene3D" id="3.40.50.300">
    <property type="entry name" value="P-loop containing nucleotide triphosphate hydrolases"/>
    <property type="match status" value="1"/>
</dbReference>
<dbReference type="EMBL" id="KQ971369">
    <property type="protein sequence ID" value="KYB25620.1"/>
    <property type="molecule type" value="Genomic_DNA"/>
</dbReference>
<accession>A0A139WCG9</accession>
<dbReference type="InterPro" id="IPR027417">
    <property type="entry name" value="P-loop_NTPase"/>
</dbReference>
<proteinExistence type="predicted"/>
<dbReference type="eggNOG" id="KOG4177">
    <property type="taxonomic scope" value="Eukaryota"/>
</dbReference>
<dbReference type="PANTHER" id="PTHR46844:SF1">
    <property type="entry name" value="SLR5058 PROTEIN"/>
    <property type="match status" value="1"/>
</dbReference>
<reference evidence="1 2" key="2">
    <citation type="journal article" date="2010" name="Nucleic Acids Res.">
        <title>BeetleBase in 2010: revisions to provide comprehensive genomic information for Tribolium castaneum.</title>
        <authorList>
            <person name="Kim H.S."/>
            <person name="Murphy T."/>
            <person name="Xia J."/>
            <person name="Caragea D."/>
            <person name="Park Y."/>
            <person name="Beeman R.W."/>
            <person name="Lorenzen M.D."/>
            <person name="Butcher S."/>
            <person name="Manak J.R."/>
            <person name="Brown S.J."/>
        </authorList>
    </citation>
    <scope>GENOME REANNOTATION</scope>
    <source>
        <strain evidence="1 2">Georgia GA2</strain>
    </source>
</reference>
<dbReference type="PANTHER" id="PTHR46844">
    <property type="entry name" value="SLR5058 PROTEIN"/>
    <property type="match status" value="1"/>
</dbReference>
<organism evidence="1 2">
    <name type="scientific">Tribolium castaneum</name>
    <name type="common">Red flour beetle</name>
    <dbReference type="NCBI Taxonomy" id="7070"/>
    <lineage>
        <taxon>Eukaryota</taxon>
        <taxon>Metazoa</taxon>
        <taxon>Ecdysozoa</taxon>
        <taxon>Arthropoda</taxon>
        <taxon>Hexapoda</taxon>
        <taxon>Insecta</taxon>
        <taxon>Pterygota</taxon>
        <taxon>Neoptera</taxon>
        <taxon>Endopterygota</taxon>
        <taxon>Coleoptera</taxon>
        <taxon>Polyphaga</taxon>
        <taxon>Cucujiformia</taxon>
        <taxon>Tenebrionidae</taxon>
        <taxon>Tenebrionidae incertae sedis</taxon>
        <taxon>Tribolium</taxon>
    </lineage>
</organism>
<dbReference type="AlphaFoldDB" id="A0A139WCG9"/>
<dbReference type="Proteomes" id="UP000007266">
    <property type="component" value="Linkage group 9"/>
</dbReference>
<evidence type="ECO:0000313" key="2">
    <source>
        <dbReference type="Proteomes" id="UP000007266"/>
    </source>
</evidence>
<sequence length="1020" mass="119507">MAFSPSFRKKKGTTSRGKEYEIVFSSYVILKLLQDDKIENFWLSMDNDSFGSFDDAVIEIKYFGVDQLKTYAIQLKHKESRGVSVENLKEEKGDFSLNKYFEDLEKNCGKHFKMILFTNSKFANKLPMFELKLGSETCVVEGKECETHIDFLPTASNGQCHKFQISNTTFNEYFEQFLFYSGQMKTHSLKTASSKIFREMFSCEENIFTDFLMFVTEWSMTKGMKQKLDKSWIKHAIAIRVLTPFIKPLSFDKEPENSKGTEILRNAIGKFPVTVFETEEDDKIKTIWQPLVRDVDFEKMNKMRIKYNVMSNYVGKLEDLKKENVANSKLLWLVKMCPLVVEGHVKMSALDLVEDGNIVILNPKFNVSSLKCLKDKKNVCFQNLGDLENYKEVYDNMLDTYQYSIEGQEKANLRSLVSNGCVRAEHFTTDALLEMSTSDVKLIGSKEKTSLPKYHIPRRLSKIVIDSKFLNKFTNRSIVFISCVKDMHHFKLCYKNVVFLTIQDISIKDDLKSTYKDKKIIVTSEAEFPRQQLEVMWSQTCKEFQNCHHFNYLDMRCLEWIRSKNGVEELREYQLKSECFVKEATFFSYSDQNLLHVFCENPGMGKSTLMRSLKSQTSSSCWTILVLASNHVEHFRKNKEADVDNFLNYIVKENCKKYQNFDKTVLKSLVNNNVIEILWDGLDEVSPIVLKTINNLINKFLQKGVKQWITSRICLKHTLENEFNVFSRSIKQFTKQDQQSYMKDRLKCSDEDLLSTFSKIQSSIQLFPNNDILGIPLQLFMLTELFLEDEAKYSALLDKIFSIADLYEHFIEKIIRDNFEGKQKIPLNVSKNNERFENEMLQAIDDYKVIALQLYFGDQFDKNKNNVHDLLTKIKEETDPFGFIINVTQDLTPQFLHNSYGEYFAALYLSKNYNQIHLIKTFFAEEKYDNIRFFLDLILAKDCKAHIAVLYKNSQLLDDCTENDIHFKDKIGRSSLELSCQWSNKYPLLKTEKKNNSYTIYENSLIRFQNIFKMVRWMYN</sequence>
<protein>
    <recommendedName>
        <fullName evidence="3">NACHT domain-containing protein</fullName>
    </recommendedName>
</protein>
<reference evidence="1 2" key="1">
    <citation type="journal article" date="2008" name="Nature">
        <title>The genome of the model beetle and pest Tribolium castaneum.</title>
        <authorList>
            <consortium name="Tribolium Genome Sequencing Consortium"/>
            <person name="Richards S."/>
            <person name="Gibbs R.A."/>
            <person name="Weinstock G.M."/>
            <person name="Brown S.J."/>
            <person name="Denell R."/>
            <person name="Beeman R.W."/>
            <person name="Gibbs R."/>
            <person name="Beeman R.W."/>
            <person name="Brown S.J."/>
            <person name="Bucher G."/>
            <person name="Friedrich M."/>
            <person name="Grimmelikhuijzen C.J."/>
            <person name="Klingler M."/>
            <person name="Lorenzen M."/>
            <person name="Richards S."/>
            <person name="Roth S."/>
            <person name="Schroder R."/>
            <person name="Tautz D."/>
            <person name="Zdobnov E.M."/>
            <person name="Muzny D."/>
            <person name="Gibbs R.A."/>
            <person name="Weinstock G.M."/>
            <person name="Attaway T."/>
            <person name="Bell S."/>
            <person name="Buhay C.J."/>
            <person name="Chandrabose M.N."/>
            <person name="Chavez D."/>
            <person name="Clerk-Blankenburg K.P."/>
            <person name="Cree A."/>
            <person name="Dao M."/>
            <person name="Davis C."/>
            <person name="Chacko J."/>
            <person name="Dinh H."/>
            <person name="Dugan-Rocha S."/>
            <person name="Fowler G."/>
            <person name="Garner T.T."/>
            <person name="Garnes J."/>
            <person name="Gnirke A."/>
            <person name="Hawes A."/>
            <person name="Hernandez J."/>
            <person name="Hines S."/>
            <person name="Holder M."/>
            <person name="Hume J."/>
            <person name="Jhangiani S.N."/>
            <person name="Joshi V."/>
            <person name="Khan Z.M."/>
            <person name="Jackson L."/>
            <person name="Kovar C."/>
            <person name="Kowis A."/>
            <person name="Lee S."/>
            <person name="Lewis L.R."/>
            <person name="Margolis J."/>
            <person name="Morgan M."/>
            <person name="Nazareth L.V."/>
            <person name="Nguyen N."/>
            <person name="Okwuonu G."/>
            <person name="Parker D."/>
            <person name="Richards S."/>
            <person name="Ruiz S.J."/>
            <person name="Santibanez J."/>
            <person name="Savard J."/>
            <person name="Scherer S.E."/>
            <person name="Schneider B."/>
            <person name="Sodergren E."/>
            <person name="Tautz D."/>
            <person name="Vattahil S."/>
            <person name="Villasana D."/>
            <person name="White C.S."/>
            <person name="Wright R."/>
            <person name="Park Y."/>
            <person name="Beeman R.W."/>
            <person name="Lord J."/>
            <person name="Oppert B."/>
            <person name="Lorenzen M."/>
            <person name="Brown S."/>
            <person name="Wang L."/>
            <person name="Savard J."/>
            <person name="Tautz D."/>
            <person name="Richards S."/>
            <person name="Weinstock G."/>
            <person name="Gibbs R.A."/>
            <person name="Liu Y."/>
            <person name="Worley K."/>
            <person name="Weinstock G."/>
            <person name="Elsik C.G."/>
            <person name="Reese J.T."/>
            <person name="Elhaik E."/>
            <person name="Landan G."/>
            <person name="Graur D."/>
            <person name="Arensburger P."/>
            <person name="Atkinson P."/>
            <person name="Beeman R.W."/>
            <person name="Beidler J."/>
            <person name="Brown S.J."/>
            <person name="Demuth J.P."/>
            <person name="Drury D.W."/>
            <person name="Du Y.Z."/>
            <person name="Fujiwara H."/>
            <person name="Lorenzen M."/>
            <person name="Maselli V."/>
            <person name="Osanai M."/>
            <person name="Park Y."/>
            <person name="Robertson H.M."/>
            <person name="Tu Z."/>
            <person name="Wang J.J."/>
            <person name="Wang S."/>
            <person name="Richards S."/>
            <person name="Song H."/>
            <person name="Zhang L."/>
            <person name="Sodergren E."/>
            <person name="Werner D."/>
            <person name="Stanke M."/>
            <person name="Morgenstern B."/>
            <person name="Solovyev V."/>
            <person name="Kosarev P."/>
            <person name="Brown G."/>
            <person name="Chen H.C."/>
            <person name="Ermolaeva O."/>
            <person name="Hlavina W."/>
            <person name="Kapustin Y."/>
            <person name="Kiryutin B."/>
            <person name="Kitts P."/>
            <person name="Maglott D."/>
            <person name="Pruitt K."/>
            <person name="Sapojnikov V."/>
            <person name="Souvorov A."/>
            <person name="Mackey A.J."/>
            <person name="Waterhouse R.M."/>
            <person name="Wyder S."/>
            <person name="Zdobnov E.M."/>
            <person name="Zdobnov E.M."/>
            <person name="Wyder S."/>
            <person name="Kriventseva E.V."/>
            <person name="Kadowaki T."/>
            <person name="Bork P."/>
            <person name="Aranda M."/>
            <person name="Bao R."/>
            <person name="Beermann A."/>
            <person name="Berns N."/>
            <person name="Bolognesi R."/>
            <person name="Bonneton F."/>
            <person name="Bopp D."/>
            <person name="Brown S.J."/>
            <person name="Bucher G."/>
            <person name="Butts T."/>
            <person name="Chaumot A."/>
            <person name="Denell R.E."/>
            <person name="Ferrier D.E."/>
            <person name="Friedrich M."/>
            <person name="Gordon C.M."/>
            <person name="Jindra M."/>
            <person name="Klingler M."/>
            <person name="Lan Q."/>
            <person name="Lattorff H.M."/>
            <person name="Laudet V."/>
            <person name="von Levetsow C."/>
            <person name="Liu Z."/>
            <person name="Lutz R."/>
            <person name="Lynch J.A."/>
            <person name="da Fonseca R.N."/>
            <person name="Posnien N."/>
            <person name="Reuter R."/>
            <person name="Roth S."/>
            <person name="Savard J."/>
            <person name="Schinko J.B."/>
            <person name="Schmitt C."/>
            <person name="Schoppmeier M."/>
            <person name="Schroder R."/>
            <person name="Shippy T.D."/>
            <person name="Simonnet F."/>
            <person name="Marques-Souza H."/>
            <person name="Tautz D."/>
            <person name="Tomoyasu Y."/>
            <person name="Trauner J."/>
            <person name="Van der Zee M."/>
            <person name="Vervoort M."/>
            <person name="Wittkopp N."/>
            <person name="Wimmer E.A."/>
            <person name="Yang X."/>
            <person name="Jones A.K."/>
            <person name="Sattelle D.B."/>
            <person name="Ebert P.R."/>
            <person name="Nelson D."/>
            <person name="Scott J.G."/>
            <person name="Beeman R.W."/>
            <person name="Muthukrishnan S."/>
            <person name="Kramer K.J."/>
            <person name="Arakane Y."/>
            <person name="Beeman R.W."/>
            <person name="Zhu Q."/>
            <person name="Hogenkamp D."/>
            <person name="Dixit R."/>
            <person name="Oppert B."/>
            <person name="Jiang H."/>
            <person name="Zou Z."/>
            <person name="Marshall J."/>
            <person name="Elpidina E."/>
            <person name="Vinokurov K."/>
            <person name="Oppert C."/>
            <person name="Zou Z."/>
            <person name="Evans J."/>
            <person name="Lu Z."/>
            <person name="Zhao P."/>
            <person name="Sumathipala N."/>
            <person name="Altincicek B."/>
            <person name="Vilcinskas A."/>
            <person name="Williams M."/>
            <person name="Hultmark D."/>
            <person name="Hetru C."/>
            <person name="Jiang H."/>
            <person name="Grimmelikhuijzen C.J."/>
            <person name="Hauser F."/>
            <person name="Cazzamali G."/>
            <person name="Williamson M."/>
            <person name="Park Y."/>
            <person name="Li B."/>
            <person name="Tanaka Y."/>
            <person name="Predel R."/>
            <person name="Neupert S."/>
            <person name="Schachtner J."/>
            <person name="Verleyen P."/>
            <person name="Raible F."/>
            <person name="Bork P."/>
            <person name="Friedrich M."/>
            <person name="Walden K.K."/>
            <person name="Robertson H.M."/>
            <person name="Angeli S."/>
            <person name="Foret S."/>
            <person name="Bucher G."/>
            <person name="Schuetz S."/>
            <person name="Maleszka R."/>
            <person name="Wimmer E.A."/>
            <person name="Beeman R.W."/>
            <person name="Lorenzen M."/>
            <person name="Tomoyasu Y."/>
            <person name="Miller S.C."/>
            <person name="Grossmann D."/>
            <person name="Bucher G."/>
        </authorList>
    </citation>
    <scope>NUCLEOTIDE SEQUENCE [LARGE SCALE GENOMIC DNA]</scope>
    <source>
        <strain evidence="1 2">Georgia GA2</strain>
    </source>
</reference>